<evidence type="ECO:0000256" key="1">
    <source>
        <dbReference type="SAM" id="Phobius"/>
    </source>
</evidence>
<organism evidence="2">
    <name type="scientific">Thermosporothrix sp. COM3</name>
    <dbReference type="NCBI Taxonomy" id="2490863"/>
    <lineage>
        <taxon>Bacteria</taxon>
        <taxon>Bacillati</taxon>
        <taxon>Chloroflexota</taxon>
        <taxon>Ktedonobacteria</taxon>
        <taxon>Ktedonobacterales</taxon>
        <taxon>Thermosporotrichaceae</taxon>
        <taxon>Thermosporothrix</taxon>
    </lineage>
</organism>
<keyword evidence="1" id="KW-0812">Transmembrane</keyword>
<accession>A0A455STH5</accession>
<protein>
    <submittedName>
        <fullName evidence="2">Uncharacterized protein</fullName>
    </submittedName>
</protein>
<gene>
    <name evidence="2" type="ORF">KTC_64280</name>
</gene>
<proteinExistence type="predicted"/>
<sequence length="55" mass="5942">MSRPSTVLAFAASMTITAIMTVTSYIGIYLLTHPEKETQKGEEKAQAQEILAKAA</sequence>
<feature type="transmembrane region" description="Helical" evidence="1">
    <location>
        <begin position="6"/>
        <end position="31"/>
    </location>
</feature>
<keyword evidence="1" id="KW-1133">Transmembrane helix</keyword>
<reference evidence="2" key="1">
    <citation type="submission" date="2018-12" db="EMBL/GenBank/DDBJ databases">
        <title>Novel natural products biosynthetic potential of the class Ktedonobacteria.</title>
        <authorList>
            <person name="Zheng Y."/>
            <person name="Saitou A."/>
            <person name="Wang C.M."/>
            <person name="Toyoda A."/>
            <person name="Minakuchi Y."/>
            <person name="Sekiguchi Y."/>
            <person name="Ueda K."/>
            <person name="Takano H."/>
            <person name="Sakai Y."/>
            <person name="Yokota A."/>
            <person name="Yabe S."/>
        </authorList>
    </citation>
    <scope>NUCLEOTIDE SEQUENCE</scope>
    <source>
        <strain evidence="2">COM3</strain>
    </source>
</reference>
<keyword evidence="1" id="KW-0472">Membrane</keyword>
<dbReference type="EMBL" id="AP019376">
    <property type="protein sequence ID" value="BBH91677.1"/>
    <property type="molecule type" value="Genomic_DNA"/>
</dbReference>
<name>A0A455STH5_9CHLR</name>
<evidence type="ECO:0000313" key="2">
    <source>
        <dbReference type="EMBL" id="BBH91677.1"/>
    </source>
</evidence>
<dbReference type="AlphaFoldDB" id="A0A455STH5"/>